<name>A0ABW1WTI4_9HYPH</name>
<evidence type="ECO:0008006" key="3">
    <source>
        <dbReference type="Google" id="ProtNLM"/>
    </source>
</evidence>
<proteinExistence type="predicted"/>
<sequence length="76" mass="7980">MQRRGVVVRRNVVVGGAYRPYGAWWPAGGAIAAGAALGFVGAATAAAWAGSPPAPGYCWYYTDSSRTKGFWDRCPA</sequence>
<evidence type="ECO:0000313" key="1">
    <source>
        <dbReference type="EMBL" id="MFC6390752.1"/>
    </source>
</evidence>
<accession>A0ABW1WTI4</accession>
<comment type="caution">
    <text evidence="1">The sequence shown here is derived from an EMBL/GenBank/DDBJ whole genome shotgun (WGS) entry which is preliminary data.</text>
</comment>
<dbReference type="RefSeq" id="WP_009865913.1">
    <property type="nucleotide sequence ID" value="NZ_JBHSTT010000050.1"/>
</dbReference>
<keyword evidence="2" id="KW-1185">Reference proteome</keyword>
<protein>
    <recommendedName>
        <fullName evidence="3">Lectin-like protein BA14k</fullName>
    </recommendedName>
</protein>
<gene>
    <name evidence="1" type="ORF">ACFQDP_15620</name>
</gene>
<evidence type="ECO:0000313" key="2">
    <source>
        <dbReference type="Proteomes" id="UP001596237"/>
    </source>
</evidence>
<organism evidence="1 2">
    <name type="scientific">Methylorubrum zatmanii</name>
    <dbReference type="NCBI Taxonomy" id="29429"/>
    <lineage>
        <taxon>Bacteria</taxon>
        <taxon>Pseudomonadati</taxon>
        <taxon>Pseudomonadota</taxon>
        <taxon>Alphaproteobacteria</taxon>
        <taxon>Hyphomicrobiales</taxon>
        <taxon>Methylobacteriaceae</taxon>
        <taxon>Methylorubrum</taxon>
    </lineage>
</organism>
<dbReference type="Proteomes" id="UP001596237">
    <property type="component" value="Unassembled WGS sequence"/>
</dbReference>
<dbReference type="EMBL" id="JBHSTT010000050">
    <property type="protein sequence ID" value="MFC6390752.1"/>
    <property type="molecule type" value="Genomic_DNA"/>
</dbReference>
<reference evidence="2" key="1">
    <citation type="journal article" date="2019" name="Int. J. Syst. Evol. Microbiol.">
        <title>The Global Catalogue of Microorganisms (GCM) 10K type strain sequencing project: providing services to taxonomists for standard genome sequencing and annotation.</title>
        <authorList>
            <consortium name="The Broad Institute Genomics Platform"/>
            <consortium name="The Broad Institute Genome Sequencing Center for Infectious Disease"/>
            <person name="Wu L."/>
            <person name="Ma J."/>
        </authorList>
    </citation>
    <scope>NUCLEOTIDE SEQUENCE [LARGE SCALE GENOMIC DNA]</scope>
    <source>
        <strain evidence="2">CCUG 36916</strain>
    </source>
</reference>